<evidence type="ECO:0000256" key="5">
    <source>
        <dbReference type="SAM" id="MobiDB-lite"/>
    </source>
</evidence>
<evidence type="ECO:0000256" key="2">
    <source>
        <dbReference type="ARBA" id="ARBA00022478"/>
    </source>
</evidence>
<gene>
    <name evidence="7" type="ORF">PHACADRAFT_258586</name>
</gene>
<comment type="subcellular location">
    <subcellularLocation>
        <location evidence="1">Nucleus</location>
    </subcellularLocation>
</comment>
<feature type="compositionally biased region" description="Acidic residues" evidence="5">
    <location>
        <begin position="283"/>
        <end position="296"/>
    </location>
</feature>
<feature type="compositionally biased region" description="Basic residues" evidence="5">
    <location>
        <begin position="346"/>
        <end position="355"/>
    </location>
</feature>
<feature type="region of interest" description="Disordered" evidence="5">
    <location>
        <begin position="177"/>
        <end position="206"/>
    </location>
</feature>
<dbReference type="CDD" id="cd04328">
    <property type="entry name" value="RNAP_I_Rpa43_N"/>
    <property type="match status" value="1"/>
</dbReference>
<dbReference type="PANTHER" id="PTHR12709">
    <property type="entry name" value="DNA-DIRECTED RNA POLYMERASE II, III"/>
    <property type="match status" value="1"/>
</dbReference>
<dbReference type="PANTHER" id="PTHR12709:SF5">
    <property type="entry name" value="DNA-DIRECTED RNA POLYMERASE I SUBUNIT RPA43"/>
    <property type="match status" value="1"/>
</dbReference>
<keyword evidence="4" id="KW-0539">Nucleus</keyword>
<dbReference type="Pfam" id="PF17875">
    <property type="entry name" value="RPA43_OB"/>
    <property type="match status" value="1"/>
</dbReference>
<accession>K5W6M7</accession>
<dbReference type="InterPro" id="IPR041901">
    <property type="entry name" value="RNAP_I_Rpa43_N"/>
</dbReference>
<feature type="compositionally biased region" description="Basic and acidic residues" evidence="5">
    <location>
        <begin position="23"/>
        <end position="45"/>
    </location>
</feature>
<keyword evidence="8" id="KW-1185">Reference proteome</keyword>
<dbReference type="GO" id="GO:0005736">
    <property type="term" value="C:RNA polymerase I complex"/>
    <property type="evidence" value="ECO:0007669"/>
    <property type="project" value="TreeGrafter"/>
</dbReference>
<feature type="region of interest" description="Disordered" evidence="5">
    <location>
        <begin position="250"/>
        <end position="355"/>
    </location>
</feature>
<evidence type="ECO:0000313" key="7">
    <source>
        <dbReference type="EMBL" id="EKM54609.1"/>
    </source>
</evidence>
<dbReference type="HOGENOM" id="CLU_052539_0_0_1"/>
<dbReference type="AlphaFoldDB" id="K5W6M7"/>
<name>K5W6M7_PHACS</name>
<dbReference type="EMBL" id="JH930473">
    <property type="protein sequence ID" value="EKM54609.1"/>
    <property type="molecule type" value="Genomic_DNA"/>
</dbReference>
<dbReference type="InterPro" id="IPR041178">
    <property type="entry name" value="RPA43_OB"/>
</dbReference>
<dbReference type="InterPro" id="IPR045113">
    <property type="entry name" value="Rpb7-like"/>
</dbReference>
<dbReference type="GeneID" id="18917152"/>
<protein>
    <recommendedName>
        <fullName evidence="6">RPA43 OB domain-containing protein</fullName>
    </recommendedName>
</protein>
<dbReference type="InParanoid" id="K5W6M7"/>
<proteinExistence type="predicted"/>
<dbReference type="GO" id="GO:0006362">
    <property type="term" value="P:transcription elongation by RNA polymerase I"/>
    <property type="evidence" value="ECO:0007669"/>
    <property type="project" value="TreeGrafter"/>
</dbReference>
<keyword evidence="2" id="KW-0240">DNA-directed RNA polymerase</keyword>
<dbReference type="Proteomes" id="UP000008370">
    <property type="component" value="Unassembled WGS sequence"/>
</dbReference>
<organism evidence="7 8">
    <name type="scientific">Phanerochaete carnosa (strain HHB-10118-sp)</name>
    <name type="common">White-rot fungus</name>
    <name type="synonym">Peniophora carnosa</name>
    <dbReference type="NCBI Taxonomy" id="650164"/>
    <lineage>
        <taxon>Eukaryota</taxon>
        <taxon>Fungi</taxon>
        <taxon>Dikarya</taxon>
        <taxon>Basidiomycota</taxon>
        <taxon>Agaricomycotina</taxon>
        <taxon>Agaricomycetes</taxon>
        <taxon>Polyporales</taxon>
        <taxon>Phanerochaetaceae</taxon>
        <taxon>Phanerochaete</taxon>
    </lineage>
</organism>
<keyword evidence="3" id="KW-0804">Transcription</keyword>
<feature type="region of interest" description="Disordered" evidence="5">
    <location>
        <begin position="1"/>
        <end position="45"/>
    </location>
</feature>
<evidence type="ECO:0000256" key="3">
    <source>
        <dbReference type="ARBA" id="ARBA00023163"/>
    </source>
</evidence>
<feature type="compositionally biased region" description="Polar residues" evidence="5">
    <location>
        <begin position="260"/>
        <end position="269"/>
    </location>
</feature>
<feature type="compositionally biased region" description="Basic and acidic residues" evidence="5">
    <location>
        <begin position="303"/>
        <end position="321"/>
    </location>
</feature>
<evidence type="ECO:0000313" key="8">
    <source>
        <dbReference type="Proteomes" id="UP000008370"/>
    </source>
</evidence>
<sequence>MSQISEHKTKKRKPAAAAMADESSSKRSKTEKVKKDKTKDKEKRKGKEVLDSQFRVVEASLLLSIAPVFANNLRAGAEEMLDSMLMRYIPALQGVVLAHHNLRFLDSKAAIKADCPFANCNVSFEAIVWSPYVGQKLVGKVNLYSPDHVSLLVHRTFNVSIPRHHIPTDNWEFEYGPAEDDPEFGAEQTSESPEDAEILEETTESSGRWVHKLTGDKLGGKNGHLEFTVTGLTIANRMLSLVGSIQSDPFSPDHVPDHSVYTTASNSTQRKVRERRPPVEVPEVVEEEADSDEEDTFQALGRLGDEAAARETAQKAEERAKSEKKRKRKENKESAQDAEDEEQAEKKKKKKKKTT</sequence>
<reference evidence="7 8" key="1">
    <citation type="journal article" date="2012" name="BMC Genomics">
        <title>Comparative genomics of the white-rot fungi, Phanerochaete carnosa and P. chrysosporium, to elucidate the genetic basis of the distinct wood types they colonize.</title>
        <authorList>
            <person name="Suzuki H."/>
            <person name="MacDonald J."/>
            <person name="Syed K."/>
            <person name="Salamov A."/>
            <person name="Hori C."/>
            <person name="Aerts A."/>
            <person name="Henrissat B."/>
            <person name="Wiebenga A."/>
            <person name="vanKuyk P.A."/>
            <person name="Barry K."/>
            <person name="Lindquist E."/>
            <person name="LaButti K."/>
            <person name="Lapidus A."/>
            <person name="Lucas S."/>
            <person name="Coutinho P."/>
            <person name="Gong Y."/>
            <person name="Samejima M."/>
            <person name="Mahadevan R."/>
            <person name="Abou-Zaid M."/>
            <person name="de Vries R.P."/>
            <person name="Igarashi K."/>
            <person name="Yadav J.S."/>
            <person name="Grigoriev I.V."/>
            <person name="Master E.R."/>
        </authorList>
    </citation>
    <scope>NUCLEOTIDE SEQUENCE [LARGE SCALE GENOMIC DNA]</scope>
    <source>
        <strain evidence="7 8">HHB-10118-sp</strain>
    </source>
</reference>
<dbReference type="OrthoDB" id="10250504at2759"/>
<dbReference type="InterPro" id="IPR036898">
    <property type="entry name" value="RNA_pol_Rpb7-like_N_sf"/>
</dbReference>
<dbReference type="STRING" id="650164.K5W6M7"/>
<feature type="compositionally biased region" description="Acidic residues" evidence="5">
    <location>
        <begin position="192"/>
        <end position="203"/>
    </location>
</feature>
<evidence type="ECO:0000256" key="1">
    <source>
        <dbReference type="ARBA" id="ARBA00004123"/>
    </source>
</evidence>
<feature type="domain" description="RPA43 OB" evidence="6">
    <location>
        <begin position="131"/>
        <end position="245"/>
    </location>
</feature>
<dbReference type="GO" id="GO:0006352">
    <property type="term" value="P:DNA-templated transcription initiation"/>
    <property type="evidence" value="ECO:0007669"/>
    <property type="project" value="InterPro"/>
</dbReference>
<evidence type="ECO:0000256" key="4">
    <source>
        <dbReference type="ARBA" id="ARBA00023242"/>
    </source>
</evidence>
<dbReference type="RefSeq" id="XP_007397298.1">
    <property type="nucleotide sequence ID" value="XM_007397236.1"/>
</dbReference>
<evidence type="ECO:0000259" key="6">
    <source>
        <dbReference type="Pfam" id="PF17875"/>
    </source>
</evidence>
<dbReference type="Gene3D" id="3.30.1490.120">
    <property type="entry name" value="RNA polymerase Rpb7-like, N-terminal domain"/>
    <property type="match status" value="1"/>
</dbReference>
<dbReference type="KEGG" id="pco:PHACADRAFT_258586"/>
<dbReference type="Gene3D" id="2.40.50.1060">
    <property type="match status" value="1"/>
</dbReference>